<dbReference type="Proteomes" id="UP001201549">
    <property type="component" value="Unassembled WGS sequence"/>
</dbReference>
<dbReference type="InterPro" id="IPR007553">
    <property type="entry name" value="2-thiour_desulf"/>
</dbReference>
<dbReference type="EMBL" id="JAKOGG010000011">
    <property type="protein sequence ID" value="MCS4557624.1"/>
    <property type="molecule type" value="Genomic_DNA"/>
</dbReference>
<dbReference type="PANTHER" id="PTHR30087:SF1">
    <property type="entry name" value="HYPOTHETICAL CYTOSOLIC PROTEIN"/>
    <property type="match status" value="1"/>
</dbReference>
<evidence type="ECO:0000313" key="2">
    <source>
        <dbReference type="Proteomes" id="UP001201549"/>
    </source>
</evidence>
<gene>
    <name evidence="1" type="ORF">L9G74_14335</name>
</gene>
<reference evidence="2" key="2">
    <citation type="submission" date="2023-07" db="EMBL/GenBank/DDBJ databases">
        <title>Shewanella mangrovi sp. nov., an acetaldehyde- degrading bacterium isolated from mangrove sediment.</title>
        <authorList>
            <person name="Liu Y."/>
        </authorList>
    </citation>
    <scope>NUCLEOTIDE SEQUENCE [LARGE SCALE GENOMIC DNA]</scope>
    <source>
        <strain evidence="2">C32</strain>
    </source>
</reference>
<dbReference type="RefSeq" id="WP_238897102.1">
    <property type="nucleotide sequence ID" value="NZ_JAKOGG010000011.1"/>
</dbReference>
<dbReference type="PANTHER" id="PTHR30087">
    <property type="entry name" value="INNER MEMBRANE PROTEIN"/>
    <property type="match status" value="1"/>
</dbReference>
<dbReference type="Pfam" id="PF04463">
    <property type="entry name" value="2-thiour_desulf"/>
    <property type="match status" value="1"/>
</dbReference>
<accession>A0ABT2FMQ5</accession>
<comment type="caution">
    <text evidence="1">The sequence shown here is derived from an EMBL/GenBank/DDBJ whole genome shotgun (WGS) entry which is preliminary data.</text>
</comment>
<proteinExistence type="predicted"/>
<reference evidence="1 2" key="1">
    <citation type="submission" date="2022-02" db="EMBL/GenBank/DDBJ databases">
        <authorList>
            <person name="Zhuang L."/>
        </authorList>
    </citation>
    <scope>NUCLEOTIDE SEQUENCE [LARGE SCALE GENOMIC DNA]</scope>
    <source>
        <strain evidence="1 2">C32</strain>
    </source>
</reference>
<sequence length="158" mass="16823">MQSTVLVSACLLGEKVRYDGGHHWQQHPLLTQLHQQQRIVPFCPECAGGLPTPRPPAERQGARVITIDGADVTAEFQLGAQLALHTAQARGVVMAILKARSPSCGVTQIYDGSFSNRLIAGDGVTAACLQAAGIAVFSELQLDDASRWLAAYDASCEP</sequence>
<protein>
    <submittedName>
        <fullName evidence="1">DUF523 domain-containing protein</fullName>
    </submittedName>
</protein>
<evidence type="ECO:0000313" key="1">
    <source>
        <dbReference type="EMBL" id="MCS4557624.1"/>
    </source>
</evidence>
<name>A0ABT2FMQ5_9GAMM</name>
<organism evidence="1 2">
    <name type="scientific">Shewanella electrica</name>
    <dbReference type="NCBI Taxonomy" id="515560"/>
    <lineage>
        <taxon>Bacteria</taxon>
        <taxon>Pseudomonadati</taxon>
        <taxon>Pseudomonadota</taxon>
        <taxon>Gammaproteobacteria</taxon>
        <taxon>Alteromonadales</taxon>
        <taxon>Shewanellaceae</taxon>
        <taxon>Shewanella</taxon>
    </lineage>
</organism>
<keyword evidence="2" id="KW-1185">Reference proteome</keyword>